<name>A0A7G9STC5_9GAMM</name>
<evidence type="ECO:0000313" key="1">
    <source>
        <dbReference type="EMBL" id="QNN71100.1"/>
    </source>
</evidence>
<accession>A0A7G9STC5</accession>
<dbReference type="Proteomes" id="UP000515804">
    <property type="component" value="Chromosome"/>
</dbReference>
<organism evidence="1 2">
    <name type="scientific">Thermomonas carbonis</name>
    <dbReference type="NCBI Taxonomy" id="1463158"/>
    <lineage>
        <taxon>Bacteria</taxon>
        <taxon>Pseudomonadati</taxon>
        <taxon>Pseudomonadota</taxon>
        <taxon>Gammaproteobacteria</taxon>
        <taxon>Lysobacterales</taxon>
        <taxon>Lysobacteraceae</taxon>
        <taxon>Thermomonas</taxon>
    </lineage>
</organism>
<dbReference type="EMBL" id="CP060719">
    <property type="protein sequence ID" value="QNN71100.1"/>
    <property type="molecule type" value="Genomic_DNA"/>
</dbReference>
<proteinExistence type="predicted"/>
<reference evidence="1 2" key="1">
    <citation type="submission" date="2020-08" db="EMBL/GenBank/DDBJ databases">
        <title>Genome sequence of Thermomonas carbonis KCTC 42013T.</title>
        <authorList>
            <person name="Hyun D.-W."/>
            <person name="Bae J.-W."/>
        </authorList>
    </citation>
    <scope>NUCLEOTIDE SEQUENCE [LARGE SCALE GENOMIC DNA]</scope>
    <source>
        <strain evidence="1 2">KCTC 42013</strain>
    </source>
</reference>
<keyword evidence="2" id="KW-1185">Reference proteome</keyword>
<gene>
    <name evidence="1" type="ORF">H9L16_05915</name>
</gene>
<dbReference type="KEGG" id="tcn:H9L16_05915"/>
<sequence>MHHIVRIGFGAAALCIGLAVNAADRGSGHFRKGELRLDTTHVLAVEVDEEVDAAQAQTYVYLSSVVLDAAKIATAFQPGSAVDGQLGDGSAGYVRICINADGGECGLYFSHNNPSASFNSSGYGEFELVAAPAGRIAGRWALIEPGDFFGETYDFDLNFDVAVTPPPGKPLPADGGEPGKAYRAWTTAVAKGDIPVLGALVGDDYNSWRIKSDDENDVKAALKDLRDGTPVKATILRGRIDGDNAVLWVEGKDRDDILRRGRVLLAKAEGDWRFMEADLDSVSD</sequence>
<dbReference type="RefSeq" id="WP_187553615.1">
    <property type="nucleotide sequence ID" value="NZ_BMZL01000003.1"/>
</dbReference>
<dbReference type="AlphaFoldDB" id="A0A7G9STC5"/>
<evidence type="ECO:0000313" key="2">
    <source>
        <dbReference type="Proteomes" id="UP000515804"/>
    </source>
</evidence>
<protein>
    <submittedName>
        <fullName evidence="1">Uncharacterized protein</fullName>
    </submittedName>
</protein>